<proteinExistence type="predicted"/>
<evidence type="ECO:0000256" key="1">
    <source>
        <dbReference type="ARBA" id="ARBA00022468"/>
    </source>
</evidence>
<keyword evidence="2" id="KW-0433">Leucine-rich repeat</keyword>
<dbReference type="GO" id="GO:0005634">
    <property type="term" value="C:nucleus"/>
    <property type="evidence" value="ECO:0007669"/>
    <property type="project" value="TreeGrafter"/>
</dbReference>
<dbReference type="AlphaFoldDB" id="A0AA36IMP2"/>
<name>A0AA36IMP2_9DINO</name>
<dbReference type="GO" id="GO:0006913">
    <property type="term" value="P:nucleocytoplasmic transport"/>
    <property type="evidence" value="ECO:0007669"/>
    <property type="project" value="TreeGrafter"/>
</dbReference>
<dbReference type="InterPro" id="IPR001611">
    <property type="entry name" value="Leu-rich_rpt"/>
</dbReference>
<keyword evidence="3" id="KW-0677">Repeat</keyword>
<dbReference type="GO" id="GO:0005096">
    <property type="term" value="F:GTPase activator activity"/>
    <property type="evidence" value="ECO:0007669"/>
    <property type="project" value="UniProtKB-KW"/>
</dbReference>
<keyword evidence="5" id="KW-1185">Reference proteome</keyword>
<dbReference type="InterPro" id="IPR032675">
    <property type="entry name" value="LRR_dom_sf"/>
</dbReference>
<dbReference type="Proteomes" id="UP001178507">
    <property type="component" value="Unassembled WGS sequence"/>
</dbReference>
<dbReference type="SUPFAM" id="SSF52047">
    <property type="entry name" value="RNI-like"/>
    <property type="match status" value="1"/>
</dbReference>
<accession>A0AA36IMP2</accession>
<gene>
    <name evidence="4" type="ORF">EVOR1521_LOCUS15121</name>
</gene>
<protein>
    <submittedName>
        <fullName evidence="4">Uncharacterized protein</fullName>
    </submittedName>
</protein>
<evidence type="ECO:0000256" key="3">
    <source>
        <dbReference type="ARBA" id="ARBA00022737"/>
    </source>
</evidence>
<dbReference type="InterPro" id="IPR027038">
    <property type="entry name" value="RanGap"/>
</dbReference>
<dbReference type="SMART" id="SM00368">
    <property type="entry name" value="LRR_RI"/>
    <property type="match status" value="2"/>
</dbReference>
<keyword evidence="1" id="KW-0343">GTPase activation</keyword>
<reference evidence="4" key="1">
    <citation type="submission" date="2023-08" db="EMBL/GenBank/DDBJ databases">
        <authorList>
            <person name="Chen Y."/>
            <person name="Shah S."/>
            <person name="Dougan E. K."/>
            <person name="Thang M."/>
            <person name="Chan C."/>
        </authorList>
    </citation>
    <scope>NUCLEOTIDE SEQUENCE</scope>
</reference>
<dbReference type="PANTHER" id="PTHR24113:SF12">
    <property type="entry name" value="RAN GTPASE-ACTIVATING PROTEIN 1"/>
    <property type="match status" value="1"/>
</dbReference>
<comment type="caution">
    <text evidence="4">The sequence shown here is derived from an EMBL/GenBank/DDBJ whole genome shotgun (WGS) entry which is preliminary data.</text>
</comment>
<organism evidence="4 5">
    <name type="scientific">Effrenium voratum</name>
    <dbReference type="NCBI Taxonomy" id="2562239"/>
    <lineage>
        <taxon>Eukaryota</taxon>
        <taxon>Sar</taxon>
        <taxon>Alveolata</taxon>
        <taxon>Dinophyceae</taxon>
        <taxon>Suessiales</taxon>
        <taxon>Symbiodiniaceae</taxon>
        <taxon>Effrenium</taxon>
    </lineage>
</organism>
<dbReference type="GO" id="GO:0005829">
    <property type="term" value="C:cytosol"/>
    <property type="evidence" value="ECO:0007669"/>
    <property type="project" value="TreeGrafter"/>
</dbReference>
<dbReference type="Pfam" id="PF13516">
    <property type="entry name" value="LRR_6"/>
    <property type="match status" value="1"/>
</dbReference>
<dbReference type="GO" id="GO:0048471">
    <property type="term" value="C:perinuclear region of cytoplasm"/>
    <property type="evidence" value="ECO:0007669"/>
    <property type="project" value="TreeGrafter"/>
</dbReference>
<dbReference type="GO" id="GO:0031267">
    <property type="term" value="F:small GTPase binding"/>
    <property type="evidence" value="ECO:0007669"/>
    <property type="project" value="TreeGrafter"/>
</dbReference>
<evidence type="ECO:0000313" key="5">
    <source>
        <dbReference type="Proteomes" id="UP001178507"/>
    </source>
</evidence>
<dbReference type="PANTHER" id="PTHR24113">
    <property type="entry name" value="RAN GTPASE-ACTIVATING PROTEIN 1"/>
    <property type="match status" value="1"/>
</dbReference>
<evidence type="ECO:0000313" key="4">
    <source>
        <dbReference type="EMBL" id="CAJ1389517.1"/>
    </source>
</evidence>
<sequence length="313" mass="33852">MLKAPGVKAAWASSSLRKIMSNAELFSNQIAEVLGSVPQIWLLLVKEGEPFTMVRADLEEMDIPRESERAQSKISEIEDFGQPIDTEFLELRKNLMWSRPKSMQYAFHQIGEVNARAMCEGLEMAYNADHARMDPPHLEEISIWGCGIGNGGACALAQAFSLGCGQKLQSIILDENGIGAAGAKALGAGLPACPNLRELSLPKNPLGKGFSSLLRGLGPTLKVLDAAEASLDDAAATAMAGAMPGFPLLRSLRLAGNVMSLLGIEALVRSMLLVKDMQQLDLRGSCTTPLTTEWHRLMKLLQKAGLDTRKLRL</sequence>
<evidence type="ECO:0000256" key="2">
    <source>
        <dbReference type="ARBA" id="ARBA00022614"/>
    </source>
</evidence>
<dbReference type="Gene3D" id="3.80.10.10">
    <property type="entry name" value="Ribonuclease Inhibitor"/>
    <property type="match status" value="1"/>
</dbReference>
<dbReference type="EMBL" id="CAUJNA010001890">
    <property type="protein sequence ID" value="CAJ1389517.1"/>
    <property type="molecule type" value="Genomic_DNA"/>
</dbReference>